<dbReference type="EMBL" id="BDIP01008783">
    <property type="protein sequence ID" value="GIQ92013.1"/>
    <property type="molecule type" value="Genomic_DNA"/>
</dbReference>
<dbReference type="InterPro" id="IPR027417">
    <property type="entry name" value="P-loop_NTPase"/>
</dbReference>
<keyword evidence="3" id="KW-1185">Reference proteome</keyword>
<dbReference type="OrthoDB" id="10260897at2759"/>
<evidence type="ECO:0000313" key="2">
    <source>
        <dbReference type="EMBL" id="GIQ92013.1"/>
    </source>
</evidence>
<sequence>DIHGMLDCAKIADIVILVIDARKGMELETFEFLNMLQVHGFPIVIGILTHMDSFRRNKHLQKAQKQIKERFWKEIYTGAKMHFLSGILPSGRYLDREIRAIARNLASTRKRLLSFRSSHSYVVADRLEDLTPPHLVTADPGMDRTAAVYGYVRGTYMHPGRELYIP</sequence>
<reference evidence="2 3" key="1">
    <citation type="journal article" date="2018" name="PLoS ONE">
        <title>The draft genome of Kipferlia bialata reveals reductive genome evolution in fornicate parasites.</title>
        <authorList>
            <person name="Tanifuji G."/>
            <person name="Takabayashi S."/>
            <person name="Kume K."/>
            <person name="Takagi M."/>
            <person name="Nakayama T."/>
            <person name="Kamikawa R."/>
            <person name="Inagaki Y."/>
            <person name="Hashimoto T."/>
        </authorList>
    </citation>
    <scope>NUCLEOTIDE SEQUENCE [LARGE SCALE GENOMIC DNA]</scope>
    <source>
        <strain evidence="2">NY0173</strain>
    </source>
</reference>
<dbReference type="SUPFAM" id="SSF52540">
    <property type="entry name" value="P-loop containing nucleoside triphosphate hydrolases"/>
    <property type="match status" value="1"/>
</dbReference>
<feature type="domain" description="AARP2CN" evidence="1">
    <location>
        <begin position="97"/>
        <end position="166"/>
    </location>
</feature>
<dbReference type="AlphaFoldDB" id="A0A9K3DA68"/>
<gene>
    <name evidence="2" type="ORF">KIPB_015536</name>
</gene>
<dbReference type="InterPro" id="IPR012948">
    <property type="entry name" value="AARP2CN"/>
</dbReference>
<dbReference type="SMART" id="SM00785">
    <property type="entry name" value="AARP2CN"/>
    <property type="match status" value="1"/>
</dbReference>
<dbReference type="GO" id="GO:0003924">
    <property type="term" value="F:GTPase activity"/>
    <property type="evidence" value="ECO:0007669"/>
    <property type="project" value="InterPro"/>
</dbReference>
<dbReference type="PANTHER" id="PTHR12858:SF2">
    <property type="entry name" value="RIBOSOME BIOGENESIS PROTEIN BMS1 HOMOLOG"/>
    <property type="match status" value="1"/>
</dbReference>
<dbReference type="Pfam" id="PF00009">
    <property type="entry name" value="GTP_EFTU"/>
    <property type="match status" value="1"/>
</dbReference>
<dbReference type="InterPro" id="IPR039761">
    <property type="entry name" value="Bms1/Tsr1"/>
</dbReference>
<dbReference type="PANTHER" id="PTHR12858">
    <property type="entry name" value="RIBOSOME BIOGENESIS PROTEIN"/>
    <property type="match status" value="1"/>
</dbReference>
<organism evidence="2 3">
    <name type="scientific">Kipferlia bialata</name>
    <dbReference type="NCBI Taxonomy" id="797122"/>
    <lineage>
        <taxon>Eukaryota</taxon>
        <taxon>Metamonada</taxon>
        <taxon>Carpediemonas-like organisms</taxon>
        <taxon>Kipferlia</taxon>
    </lineage>
</organism>
<dbReference type="GO" id="GO:0005634">
    <property type="term" value="C:nucleus"/>
    <property type="evidence" value="ECO:0007669"/>
    <property type="project" value="InterPro"/>
</dbReference>
<dbReference type="InterPro" id="IPR000795">
    <property type="entry name" value="T_Tr_GTP-bd_dom"/>
</dbReference>
<comment type="caution">
    <text evidence="2">The sequence shown here is derived from an EMBL/GenBank/DDBJ whole genome shotgun (WGS) entry which is preliminary data.</text>
</comment>
<protein>
    <recommendedName>
        <fullName evidence="1">AARP2CN domain-containing protein</fullName>
    </recommendedName>
</protein>
<dbReference type="Gene3D" id="3.40.50.300">
    <property type="entry name" value="P-loop containing nucleotide triphosphate hydrolases"/>
    <property type="match status" value="1"/>
</dbReference>
<dbReference type="Pfam" id="PF08142">
    <property type="entry name" value="AARP2CN"/>
    <property type="match status" value="1"/>
</dbReference>
<name>A0A9K3DA68_9EUKA</name>
<dbReference type="Proteomes" id="UP000265618">
    <property type="component" value="Unassembled WGS sequence"/>
</dbReference>
<dbReference type="GO" id="GO:0034511">
    <property type="term" value="F:U3 snoRNA binding"/>
    <property type="evidence" value="ECO:0007669"/>
    <property type="project" value="TreeGrafter"/>
</dbReference>
<evidence type="ECO:0000313" key="3">
    <source>
        <dbReference type="Proteomes" id="UP000265618"/>
    </source>
</evidence>
<dbReference type="GO" id="GO:0000462">
    <property type="term" value="P:maturation of SSU-rRNA from tricistronic rRNA transcript (SSU-rRNA, 5.8S rRNA, LSU-rRNA)"/>
    <property type="evidence" value="ECO:0007669"/>
    <property type="project" value="TreeGrafter"/>
</dbReference>
<feature type="non-terminal residue" evidence="2">
    <location>
        <position position="166"/>
    </location>
</feature>
<evidence type="ECO:0000259" key="1">
    <source>
        <dbReference type="SMART" id="SM00785"/>
    </source>
</evidence>
<feature type="non-terminal residue" evidence="2">
    <location>
        <position position="1"/>
    </location>
</feature>
<dbReference type="GO" id="GO:0030686">
    <property type="term" value="C:90S preribosome"/>
    <property type="evidence" value="ECO:0007669"/>
    <property type="project" value="TreeGrafter"/>
</dbReference>
<accession>A0A9K3DA68</accession>
<proteinExistence type="predicted"/>
<dbReference type="GO" id="GO:0005525">
    <property type="term" value="F:GTP binding"/>
    <property type="evidence" value="ECO:0007669"/>
    <property type="project" value="InterPro"/>
</dbReference>
<dbReference type="GO" id="GO:0000479">
    <property type="term" value="P:endonucleolytic cleavage of tricistronic rRNA transcript (SSU-rRNA, 5.8S rRNA, LSU-rRNA)"/>
    <property type="evidence" value="ECO:0007669"/>
    <property type="project" value="TreeGrafter"/>
</dbReference>